<dbReference type="Gene3D" id="3.40.390.10">
    <property type="entry name" value="Collagenase (Catalytic Domain)"/>
    <property type="match status" value="1"/>
</dbReference>
<evidence type="ECO:0000256" key="3">
    <source>
        <dbReference type="ARBA" id="ARBA00022737"/>
    </source>
</evidence>
<dbReference type="InterPro" id="IPR024079">
    <property type="entry name" value="MetalloPept_cat_dom_sf"/>
</dbReference>
<dbReference type="EMBL" id="JBHUJB010000016">
    <property type="protein sequence ID" value="MFD2158000.1"/>
    <property type="molecule type" value="Genomic_DNA"/>
</dbReference>
<keyword evidence="6" id="KW-1015">Disulfide bond</keyword>
<name>A0ABW4Z7W9_9BACT</name>
<dbReference type="Gene3D" id="2.60.120.200">
    <property type="match status" value="2"/>
</dbReference>
<organism evidence="10 11">
    <name type="scientific">Rubritalea tangerina</name>
    <dbReference type="NCBI Taxonomy" id="430798"/>
    <lineage>
        <taxon>Bacteria</taxon>
        <taxon>Pseudomonadati</taxon>
        <taxon>Verrucomicrobiota</taxon>
        <taxon>Verrucomicrobiia</taxon>
        <taxon>Verrucomicrobiales</taxon>
        <taxon>Rubritaleaceae</taxon>
        <taxon>Rubritalea</taxon>
    </lineage>
</organism>
<keyword evidence="5" id="KW-0472">Membrane</keyword>
<dbReference type="PANTHER" id="PTHR24027:SF438">
    <property type="entry name" value="CADHERIN 23"/>
    <property type="match status" value="1"/>
</dbReference>
<evidence type="ECO:0000256" key="8">
    <source>
        <dbReference type="SAM" id="SignalP"/>
    </source>
</evidence>
<evidence type="ECO:0000259" key="9">
    <source>
        <dbReference type="PROSITE" id="PS50268"/>
    </source>
</evidence>
<accession>A0ABW4Z7W9</accession>
<keyword evidence="11" id="KW-1185">Reference proteome</keyword>
<keyword evidence="2 8" id="KW-0732">Signal</keyword>
<evidence type="ECO:0000256" key="1">
    <source>
        <dbReference type="ARBA" id="ARBA00004370"/>
    </source>
</evidence>
<dbReference type="InterPro" id="IPR006558">
    <property type="entry name" value="LamG-like"/>
</dbReference>
<comment type="subcellular location">
    <subcellularLocation>
        <location evidence="1">Membrane</location>
    </subcellularLocation>
</comment>
<evidence type="ECO:0000256" key="5">
    <source>
        <dbReference type="ARBA" id="ARBA00023136"/>
    </source>
</evidence>
<dbReference type="Pfam" id="PF17963">
    <property type="entry name" value="Big_9"/>
    <property type="match status" value="1"/>
</dbReference>
<dbReference type="Proteomes" id="UP001597389">
    <property type="component" value="Unassembled WGS sequence"/>
</dbReference>
<dbReference type="SUPFAM" id="SSF55486">
    <property type="entry name" value="Metalloproteases ('zincins'), catalytic domain"/>
    <property type="match status" value="1"/>
</dbReference>
<dbReference type="SUPFAM" id="SSF49899">
    <property type="entry name" value="Concanavalin A-like lectins/glucanases"/>
    <property type="match status" value="2"/>
</dbReference>
<dbReference type="InterPro" id="IPR039808">
    <property type="entry name" value="Cadherin"/>
</dbReference>
<evidence type="ECO:0000313" key="11">
    <source>
        <dbReference type="Proteomes" id="UP001597389"/>
    </source>
</evidence>
<keyword evidence="4" id="KW-0106">Calcium</keyword>
<dbReference type="Gene3D" id="2.60.40.60">
    <property type="entry name" value="Cadherins"/>
    <property type="match status" value="2"/>
</dbReference>
<evidence type="ECO:0000256" key="4">
    <source>
        <dbReference type="ARBA" id="ARBA00022837"/>
    </source>
</evidence>
<dbReference type="PANTHER" id="PTHR24027">
    <property type="entry name" value="CADHERIN-23"/>
    <property type="match status" value="1"/>
</dbReference>
<feature type="domain" description="Cadherin" evidence="9">
    <location>
        <begin position="1035"/>
        <end position="1135"/>
    </location>
</feature>
<dbReference type="SMART" id="SM00560">
    <property type="entry name" value="LamGL"/>
    <property type="match status" value="1"/>
</dbReference>
<feature type="region of interest" description="Disordered" evidence="7">
    <location>
        <begin position="763"/>
        <end position="805"/>
    </location>
</feature>
<dbReference type="Pfam" id="PF13385">
    <property type="entry name" value="Laminin_G_3"/>
    <property type="match status" value="1"/>
</dbReference>
<evidence type="ECO:0000313" key="10">
    <source>
        <dbReference type="EMBL" id="MFD2158000.1"/>
    </source>
</evidence>
<dbReference type="Pfam" id="PF00028">
    <property type="entry name" value="Cadherin"/>
    <property type="match status" value="2"/>
</dbReference>
<keyword evidence="3" id="KW-0677">Repeat</keyword>
<dbReference type="SMART" id="SM00112">
    <property type="entry name" value="CA"/>
    <property type="match status" value="2"/>
</dbReference>
<comment type="caution">
    <text evidence="10">The sequence shown here is derived from an EMBL/GenBank/DDBJ whole genome shotgun (WGS) entry which is preliminary data.</text>
</comment>
<feature type="chain" id="PRO_5046361884" evidence="8">
    <location>
        <begin position="27"/>
        <end position="1513"/>
    </location>
</feature>
<dbReference type="CDD" id="cd11304">
    <property type="entry name" value="Cadherin_repeat"/>
    <property type="match status" value="2"/>
</dbReference>
<dbReference type="SUPFAM" id="SSF49313">
    <property type="entry name" value="Cadherin-like"/>
    <property type="match status" value="2"/>
</dbReference>
<gene>
    <name evidence="10" type="ORF">ACFSW8_03710</name>
</gene>
<dbReference type="PRINTS" id="PR00205">
    <property type="entry name" value="CADHERIN"/>
</dbReference>
<protein>
    <submittedName>
        <fullName evidence="10">Cadherin domain-containing protein</fullName>
    </submittedName>
</protein>
<feature type="domain" description="Cadherin" evidence="9">
    <location>
        <begin position="653"/>
        <end position="752"/>
    </location>
</feature>
<dbReference type="Pfam" id="PF13582">
    <property type="entry name" value="Reprolysin_3"/>
    <property type="match status" value="1"/>
</dbReference>
<reference evidence="11" key="1">
    <citation type="journal article" date="2019" name="Int. J. Syst. Evol. Microbiol.">
        <title>The Global Catalogue of Microorganisms (GCM) 10K type strain sequencing project: providing services to taxonomists for standard genome sequencing and annotation.</title>
        <authorList>
            <consortium name="The Broad Institute Genomics Platform"/>
            <consortium name="The Broad Institute Genome Sequencing Center for Infectious Disease"/>
            <person name="Wu L."/>
            <person name="Ma J."/>
        </authorList>
    </citation>
    <scope>NUCLEOTIDE SEQUENCE [LARGE SCALE GENOMIC DNA]</scope>
    <source>
        <strain evidence="11">CCUG 57942</strain>
    </source>
</reference>
<proteinExistence type="predicted"/>
<evidence type="ECO:0000256" key="6">
    <source>
        <dbReference type="ARBA" id="ARBA00023157"/>
    </source>
</evidence>
<evidence type="ECO:0000256" key="7">
    <source>
        <dbReference type="SAM" id="MobiDB-lite"/>
    </source>
</evidence>
<sequence>MMHTNPMGGSLMAASLFMLANCCLTAAPDTLTQSVTYNGETVTLRLTKQNLRGAAFEVLVQNNSGGYDPYTPVGERSYIGTVDEYPGAVSCGIQLDDGTFRGAVYFDRGATWFTQGSGVVSTRALGYSDFTNYQYPSAATVQAGQAGTTMYGFGLGIDADEAYYQAAGSSLATTMEGIEYSVCLTSAIYMKDVLLRPYLERVVIRTDAGQSPYTGTTQGDYLSATRTEWNSNHSSVNPDVVASVSPSKIGGGLAWVGVVGTSSKYSVNQSGSGGAFDVVFRHEMGHNWDLGHFIGGSPEGAGIMGGNQPARFSGCEAYRIFNHRDSRLQVMNTSENYVAVELPPYASMDTAAYVNERSGGLSLDVLANDHDANGQSINLVSFDATSSGGGNVVQNGNQLVYSAPEGFTGTDYFEYVIEDSVGKSATGVVIVDVLDSIDPVAVWRFDDAQDLTKASLGADLQLVGSHSVTAGYDGNDGAVRVGQGSHYVSAHGIVANGGGSKVNEYTLVYDLKAPSSSVDQWRALFQTDVANSDDGEAFFRPTTGTVGDSSTGYSGWSVPIDTWFRLVVSVDNDSFYRIYADGQQILSGSTQGIDGAYALEQTLILLGDNNGEDHDLDVSAIRIYDRALGASFVRALGSVESDQAPVLGDVVSTVSAGVPAGTGLYTVEASDANVSDALRYMITSGNQGGNFSIESETGVIRSSSVLAANAQYALTVSVVDDSGLSDSASIVLNSAADADSDGLIDAWEVTHFGAIASYDSDADADADGLSNGEEQSAGTVPTDTDSDDDGYADGPEVVRFSDPIDPQSSPIALYQGMVLDLQFDGDGLDASGYGHDATETGTASYTTGVVGQAASVASGQYFRVIGEGGMPEAMQLGDSSDFTVAFWVKAPNGWSGDPSFVSNKNWGSGNNTGWVIAGQTDASQYQWNYKAADSGRQDFESGGALADGQWHLVTVVHDRDGNASFYRDGVQVGQVASLGAGSIDSGLPLGIGADGNGNYQFNTTVYLDQVRMWTRALSLAEVQQLASGNDGNSPVANDTSGSVAEDATLGTTVATVSASDPDAGDSLSYAITAGNTGGAFAIDNSGVITTATALDYETTNSYTLTVTVTDNGGLSDTASVSVSVTDVLEVTAAVVATGSASNLAMTSADLGYSITDEGGEAPSVTLYYGETDGGTTPASWSNSVVLGTKNAGAHVESITGLNEGTSYYYTIAATNTAGTVWGSSASFTTVADTSPKMVRTTVSGVSSSSWTNVDLGKNYNSAVIVATPIYASAAQVPVVTRIRNVSGSSFEVKLDRADGLTAAVSCDVSVIAVEEGVYTLASDGVQMEAVKFTSTVTAAKSSWLAEARSYTNSYTTPVVLGQVMSANDANWSVFWSMGNTRTAPADASNLNIGKHVAEDSNKVRADETIGYIVIEAGTGSINGVAYEAGLGADTVRNTSNSAAGYSYGLTGLSSASAGALSSAAMDGGDGGWPVFFENDALSASAIKLIIDEDDIGDSESSHTTEQVNYLIFE</sequence>
<dbReference type="InterPro" id="IPR002126">
    <property type="entry name" value="Cadherin-like_dom"/>
</dbReference>
<dbReference type="InterPro" id="IPR015919">
    <property type="entry name" value="Cadherin-like_sf"/>
</dbReference>
<dbReference type="Gene3D" id="2.60.40.3440">
    <property type="match status" value="1"/>
</dbReference>
<evidence type="ECO:0000256" key="2">
    <source>
        <dbReference type="ARBA" id="ARBA00022729"/>
    </source>
</evidence>
<dbReference type="PROSITE" id="PS50268">
    <property type="entry name" value="CADHERIN_2"/>
    <property type="match status" value="2"/>
</dbReference>
<feature type="signal peptide" evidence="8">
    <location>
        <begin position="1"/>
        <end position="26"/>
    </location>
</feature>
<dbReference type="RefSeq" id="WP_377088759.1">
    <property type="nucleotide sequence ID" value="NZ_JBHSJL010000014.1"/>
</dbReference>
<dbReference type="InterPro" id="IPR013320">
    <property type="entry name" value="ConA-like_dom_sf"/>
</dbReference>